<evidence type="ECO:0000313" key="2">
    <source>
        <dbReference type="EMBL" id="KAF2858226.1"/>
    </source>
</evidence>
<name>A0A6A7BSE9_9PEZI</name>
<dbReference type="Pfam" id="PF10441">
    <property type="entry name" value="Urb2"/>
    <property type="match status" value="1"/>
</dbReference>
<sequence>MEDHIRSAASSLERLRTLDLLPTIDDQLREAKKLCNHNARAEMLLKWLLPKIQSFAEWKVTTGAWELLCDIFRLLQPQRLAMFLKSVNLCSIASERVVLECSETVFAVVSCLELLFDLSHGPNGIPLVAYLSFDSTLAAPLLASWLRVVNTVLPHQHVQCDATINLALRIWDCRIRHETDDMLFAAECLQESAQFCASWSAICQDRRRKRKQAIDGSFASSPSKLSVEYLIARHVFAPARSEYLGHLNQQDQTKAGPDLKERLAALASNSPDQDSSKIRSTLFGSALLQSTRSTSRQRLHDANWHDQLFETLRVAVILNNPICSVEEVCRMLTALHEKNAKLSEGYLMKLWNIYYKSEADKVEWAFVVAVIMSSPVMVRHANLTSSLFTDMSRAVAKHSSDPNQKRGGLWWKNGILVPLMNEYASNRNLAEFIQLWHGQLLRAGASGHISVWMSLTKALGTIIESSLTQDQLVATLRYHRTALESATSDPVDIDTRENKQSASLAVIHALVSEISNQESTDAILGDVVALIQHLTNALSASEGAPCNHLSMLSQTWSVMRISLDMSFAKWTTIESEETIAKSLESVISSNVIFKSMGSTSAGKTVNFPHPGFTQEAVLEAKRFQLAVYRILRSHAQCMDTKTDDRTMQPVIGVCPHVECFNDRSTFDTDYLVVAKQMFDWKPNDWIEHCRAFASAFMATPQPKPALNLLLKRLVPEQGASAKCSTEFDIKSHLGILAEIPLSLLSNKQREVSLDYATEVTLPWADELLQQTRLAVILHLLAYLCADAAFWSDGDLIWHKINSLCTNACKSKLQTGSRENIEGLVEYLVSMLMKNLHRLEKNNALNALTTRAVQYLNELQDYSGEDYAASLAFLGPILREMKPEREPLIRDKLDAFVENAISILKTPNVFTKPREITRLSNLLHTLTYAPSYCLWRASAIAHLTNSVIAGFAQALKIGNNSVPTSAKYVLLRSLQLMGHRPEAQLEPDMIVSTTLFMLEAELDTKHFREALEAFGRIFELSNAQTKARTWGNLVAQSQRTAAMQLIETAISTLERDDFVDGTEESHWMPHSVFLQILNFASGGTQLENCRTVCRCIKMILLKKGFVTNQHTIETTMVVMKKLTENSIHQDIQFLDICSIITTLFQQHRSRLEDRMNILVNVFQAMVTSLFERARAGSTVISKHARALARLLQLLCSRPQRYGHAKASGLVDEARKAQARVGQHIQQVLHHYCSQVLCGTLPQEAKEALTPGLWMALEAMEMADADSVKVLSAAMNSSERAILRGLYEEWKVSAKWKAG</sequence>
<proteinExistence type="predicted"/>
<reference evidence="2" key="1">
    <citation type="journal article" date="2020" name="Stud. Mycol.">
        <title>101 Dothideomycetes genomes: a test case for predicting lifestyles and emergence of pathogens.</title>
        <authorList>
            <person name="Haridas S."/>
            <person name="Albert R."/>
            <person name="Binder M."/>
            <person name="Bloem J."/>
            <person name="Labutti K."/>
            <person name="Salamov A."/>
            <person name="Andreopoulos B."/>
            <person name="Baker S."/>
            <person name="Barry K."/>
            <person name="Bills G."/>
            <person name="Bluhm B."/>
            <person name="Cannon C."/>
            <person name="Castanera R."/>
            <person name="Culley D."/>
            <person name="Daum C."/>
            <person name="Ezra D."/>
            <person name="Gonzalez J."/>
            <person name="Henrissat B."/>
            <person name="Kuo A."/>
            <person name="Liang C."/>
            <person name="Lipzen A."/>
            <person name="Lutzoni F."/>
            <person name="Magnuson J."/>
            <person name="Mondo S."/>
            <person name="Nolan M."/>
            <person name="Ohm R."/>
            <person name="Pangilinan J."/>
            <person name="Park H.-J."/>
            <person name="Ramirez L."/>
            <person name="Alfaro M."/>
            <person name="Sun H."/>
            <person name="Tritt A."/>
            <person name="Yoshinaga Y."/>
            <person name="Zwiers L.-H."/>
            <person name="Turgeon B."/>
            <person name="Goodwin S."/>
            <person name="Spatafora J."/>
            <person name="Crous P."/>
            <person name="Grigoriev I."/>
        </authorList>
    </citation>
    <scope>NUCLEOTIDE SEQUENCE</scope>
    <source>
        <strain evidence="2">CBS 480.64</strain>
    </source>
</reference>
<protein>
    <recommendedName>
        <fullName evidence="1">Nucleolar 27S pre-rRNA processing Urb2/Npa2 C-terminal domain-containing protein</fullName>
    </recommendedName>
</protein>
<accession>A0A6A7BSE9</accession>
<gene>
    <name evidence="2" type="ORF">K470DRAFT_260059</name>
</gene>
<dbReference type="OrthoDB" id="160374at2759"/>
<evidence type="ECO:0000313" key="3">
    <source>
        <dbReference type="Proteomes" id="UP000799421"/>
    </source>
</evidence>
<feature type="domain" description="Nucleolar 27S pre-rRNA processing Urb2/Npa2 C-terminal" evidence="1">
    <location>
        <begin position="1091"/>
        <end position="1295"/>
    </location>
</feature>
<dbReference type="EMBL" id="MU006015">
    <property type="protein sequence ID" value="KAF2858226.1"/>
    <property type="molecule type" value="Genomic_DNA"/>
</dbReference>
<dbReference type="GO" id="GO:0042254">
    <property type="term" value="P:ribosome biogenesis"/>
    <property type="evidence" value="ECO:0007669"/>
    <property type="project" value="TreeGrafter"/>
</dbReference>
<dbReference type="GO" id="GO:0005730">
    <property type="term" value="C:nucleolus"/>
    <property type="evidence" value="ECO:0007669"/>
    <property type="project" value="TreeGrafter"/>
</dbReference>
<keyword evidence="3" id="KW-1185">Reference proteome</keyword>
<evidence type="ECO:0000259" key="1">
    <source>
        <dbReference type="Pfam" id="PF10441"/>
    </source>
</evidence>
<dbReference type="InterPro" id="IPR052609">
    <property type="entry name" value="Ribosome_Biogenesis_Reg"/>
</dbReference>
<dbReference type="InterPro" id="IPR016024">
    <property type="entry name" value="ARM-type_fold"/>
</dbReference>
<dbReference type="PANTHER" id="PTHR15682:SF2">
    <property type="entry name" value="UNHEALTHY RIBOSOME BIOGENESIS PROTEIN 2 HOMOLOG"/>
    <property type="match status" value="1"/>
</dbReference>
<dbReference type="SUPFAM" id="SSF48371">
    <property type="entry name" value="ARM repeat"/>
    <property type="match status" value="1"/>
</dbReference>
<dbReference type="PANTHER" id="PTHR15682">
    <property type="entry name" value="UNHEALTHY RIBOSOME BIOGENESIS PROTEIN 2 HOMOLOG"/>
    <property type="match status" value="1"/>
</dbReference>
<dbReference type="Proteomes" id="UP000799421">
    <property type="component" value="Unassembled WGS sequence"/>
</dbReference>
<dbReference type="InterPro" id="IPR018849">
    <property type="entry name" value="Urb2/Npa2_C"/>
</dbReference>
<organism evidence="2 3">
    <name type="scientific">Piedraia hortae CBS 480.64</name>
    <dbReference type="NCBI Taxonomy" id="1314780"/>
    <lineage>
        <taxon>Eukaryota</taxon>
        <taxon>Fungi</taxon>
        <taxon>Dikarya</taxon>
        <taxon>Ascomycota</taxon>
        <taxon>Pezizomycotina</taxon>
        <taxon>Dothideomycetes</taxon>
        <taxon>Dothideomycetidae</taxon>
        <taxon>Capnodiales</taxon>
        <taxon>Piedraiaceae</taxon>
        <taxon>Piedraia</taxon>
    </lineage>
</organism>